<organism evidence="3 4">
    <name type="scientific">Enhygromyxa salina</name>
    <dbReference type="NCBI Taxonomy" id="215803"/>
    <lineage>
        <taxon>Bacteria</taxon>
        <taxon>Pseudomonadati</taxon>
        <taxon>Myxococcota</taxon>
        <taxon>Polyangia</taxon>
        <taxon>Nannocystales</taxon>
        <taxon>Nannocystaceae</taxon>
        <taxon>Enhygromyxa</taxon>
    </lineage>
</organism>
<feature type="compositionally biased region" description="Pro residues" evidence="1">
    <location>
        <begin position="132"/>
        <end position="144"/>
    </location>
</feature>
<evidence type="ECO:0000313" key="3">
    <source>
        <dbReference type="EMBL" id="KIG13490.1"/>
    </source>
</evidence>
<comment type="caution">
    <text evidence="3">The sequence shown here is derived from an EMBL/GenBank/DDBJ whole genome shotgun (WGS) entry which is preliminary data.</text>
</comment>
<dbReference type="PANTHER" id="PTHR39639">
    <property type="entry name" value="CHROMOSOME 16, WHOLE GENOME SHOTGUN SEQUENCE"/>
    <property type="match status" value="1"/>
</dbReference>
<accession>A0A0C2CV77</accession>
<feature type="domain" description="GmrSD restriction endonucleases N-terminal" evidence="2">
    <location>
        <begin position="187"/>
        <end position="322"/>
    </location>
</feature>
<protein>
    <recommendedName>
        <fullName evidence="2">GmrSD restriction endonucleases N-terminal domain-containing protein</fullName>
    </recommendedName>
</protein>
<evidence type="ECO:0000256" key="1">
    <source>
        <dbReference type="SAM" id="MobiDB-lite"/>
    </source>
</evidence>
<gene>
    <name evidence="3" type="ORF">DB30_08002</name>
</gene>
<dbReference type="InterPro" id="IPR004919">
    <property type="entry name" value="GmrSD_N"/>
</dbReference>
<evidence type="ECO:0000313" key="4">
    <source>
        <dbReference type="Proteomes" id="UP000031599"/>
    </source>
</evidence>
<dbReference type="Pfam" id="PF03235">
    <property type="entry name" value="GmrSD_N"/>
    <property type="match status" value="1"/>
</dbReference>
<reference evidence="3 4" key="1">
    <citation type="submission" date="2014-12" db="EMBL/GenBank/DDBJ databases">
        <title>Genome assembly of Enhygromyxa salina DSM 15201.</title>
        <authorList>
            <person name="Sharma G."/>
            <person name="Subramanian S."/>
        </authorList>
    </citation>
    <scope>NUCLEOTIDE SEQUENCE [LARGE SCALE GENOMIC DNA]</scope>
    <source>
        <strain evidence="3 4">DSM 15201</strain>
    </source>
</reference>
<name>A0A0C2CV77_9BACT</name>
<proteinExistence type="predicted"/>
<sequence>MYLRPDTKPCYNLQHPGGENTVKWTSRISRNDIRARILRVPPSVREAGSESADSIALAFDNATSYEDVPYDAGQTYVAQGMPELYRLHGLLRRAPNGGQQAREGVASWTRGPSGFRVVIKLAPSSDWEDLPSLPPKPLPKSPPPLEDEGGVEVELSDDETPSPFDPAKVDVELRPMTIQLLLSRLGNNEIDLSPSFQRAEVWKQRAKSRLIESLIIRIPLPAFYMDGTDEDRWLVVDGLQRLSTIRDFALDKTLALTDLEFLSEHEGATFDDLPRRLQRRIEEAQVTVYVIRPGTPDNVKFNIFKRINTGGMPLSPQEIRHALNQGPASDLLEELAASTKFRSAISDGIRSSRMTDREFVLRFLAFWRAGHIPRITEEVDQFLHRTMRELNSASTKELDDLRGHFLNAMTRAEAIFGVDAFRKRYSETDSRRPLNKALFETWAVHLARLTDADASVLIKRRNELKSGFRVLMNDREFDSAVSQSTGDPRKIVVRYKRLDQLIKEVLANGEDSQAPQL</sequence>
<feature type="region of interest" description="Disordered" evidence="1">
    <location>
        <begin position="128"/>
        <end position="167"/>
    </location>
</feature>
<dbReference type="EMBL" id="JMCC02000094">
    <property type="protein sequence ID" value="KIG13490.1"/>
    <property type="molecule type" value="Genomic_DNA"/>
</dbReference>
<dbReference type="AlphaFoldDB" id="A0A0C2CV77"/>
<evidence type="ECO:0000259" key="2">
    <source>
        <dbReference type="Pfam" id="PF03235"/>
    </source>
</evidence>
<feature type="compositionally biased region" description="Acidic residues" evidence="1">
    <location>
        <begin position="145"/>
        <end position="160"/>
    </location>
</feature>
<dbReference type="PANTHER" id="PTHR39639:SF1">
    <property type="entry name" value="DUF262 DOMAIN-CONTAINING PROTEIN"/>
    <property type="match status" value="1"/>
</dbReference>
<dbReference type="Proteomes" id="UP000031599">
    <property type="component" value="Unassembled WGS sequence"/>
</dbReference>